<keyword evidence="3" id="KW-0808">Transferase</keyword>
<evidence type="ECO:0000256" key="12">
    <source>
        <dbReference type="ARBA" id="ARBA00025324"/>
    </source>
</evidence>
<keyword evidence="8" id="KW-0012">Acyltransferase</keyword>
<organism evidence="14 15">
    <name type="scientific">Saccharibacillus kuerlensis</name>
    <dbReference type="NCBI Taxonomy" id="459527"/>
    <lineage>
        <taxon>Bacteria</taxon>
        <taxon>Bacillati</taxon>
        <taxon>Bacillota</taxon>
        <taxon>Bacilli</taxon>
        <taxon>Bacillales</taxon>
        <taxon>Paenibacillaceae</taxon>
        <taxon>Saccharibacillus</taxon>
    </lineage>
</organism>
<comment type="similarity">
    <text evidence="10">Belongs to the acyltransferase CrtO family.</text>
</comment>
<evidence type="ECO:0000256" key="4">
    <source>
        <dbReference type="ARBA" id="ARBA00022692"/>
    </source>
</evidence>
<comment type="function">
    <text evidence="12">Catalyzes the acylation of glycosyl-4,4'-diaponeurosporenoate, i.e. the esterification of glucose at the C6'' position with the carboxyl group of the C(15) fatty acid 12-methyltetradecanoic acid, to yield staphyloxanthin. This is the last step in the biosynthesis of this orange pigment, present in most staphylococci strains.</text>
</comment>
<feature type="transmembrane region" description="Helical" evidence="13">
    <location>
        <begin position="6"/>
        <end position="27"/>
    </location>
</feature>
<keyword evidence="4 13" id="KW-0812">Transmembrane</keyword>
<evidence type="ECO:0000256" key="2">
    <source>
        <dbReference type="ARBA" id="ARBA00022475"/>
    </source>
</evidence>
<gene>
    <name evidence="14" type="ORF">GCM10010969_21080</name>
</gene>
<evidence type="ECO:0000256" key="10">
    <source>
        <dbReference type="ARBA" id="ARBA00023603"/>
    </source>
</evidence>
<dbReference type="InterPro" id="IPR044021">
    <property type="entry name" value="CrtO"/>
</dbReference>
<evidence type="ECO:0000256" key="9">
    <source>
        <dbReference type="ARBA" id="ARBA00023588"/>
    </source>
</evidence>
<dbReference type="Pfam" id="PF18927">
    <property type="entry name" value="CrtO"/>
    <property type="match status" value="1"/>
</dbReference>
<keyword evidence="6 13" id="KW-1133">Transmembrane helix</keyword>
<keyword evidence="5" id="KW-0732">Signal</keyword>
<keyword evidence="2" id="KW-1003">Cell membrane</keyword>
<keyword evidence="7 13" id="KW-0472">Membrane</keyword>
<feature type="transmembrane region" description="Helical" evidence="13">
    <location>
        <begin position="96"/>
        <end position="115"/>
    </location>
</feature>
<feature type="transmembrane region" description="Helical" evidence="13">
    <location>
        <begin position="121"/>
        <end position="140"/>
    </location>
</feature>
<evidence type="ECO:0000256" key="8">
    <source>
        <dbReference type="ARBA" id="ARBA00023315"/>
    </source>
</evidence>
<accession>A0ABQ2L504</accession>
<sequence>MNGFTIWMIVINTSFWLICCFGTAHLVRFLPKSWYEKNQWFFAERSFERKVYKRIGLDRWKDRLPECGKVWNFQKKNLNEDLTLSYADKFILETKYAEVGHLGMAVLGFACIWVNPSDYALMAFILAGVNVIVQIPFCLIQRYNRPRLLRLRSRLARKSRESYTNTNNPQTGSDI</sequence>
<dbReference type="RefSeq" id="WP_018978765.1">
    <property type="nucleotide sequence ID" value="NZ_BMLN01000005.1"/>
</dbReference>
<evidence type="ECO:0000256" key="5">
    <source>
        <dbReference type="ARBA" id="ARBA00022729"/>
    </source>
</evidence>
<evidence type="ECO:0000256" key="6">
    <source>
        <dbReference type="ARBA" id="ARBA00022989"/>
    </source>
</evidence>
<comment type="pathway">
    <text evidence="9">Carotenoid biosynthesis; staphyloxanthin biosynthesis; staphyloxanthin from farnesyl diphosphate: step 5/5.</text>
</comment>
<comment type="subcellular location">
    <subcellularLocation>
        <location evidence="1">Cell membrane</location>
        <topology evidence="1">Single-pass membrane protein</topology>
    </subcellularLocation>
</comment>
<evidence type="ECO:0000256" key="13">
    <source>
        <dbReference type="SAM" id="Phobius"/>
    </source>
</evidence>
<evidence type="ECO:0000256" key="1">
    <source>
        <dbReference type="ARBA" id="ARBA00004162"/>
    </source>
</evidence>
<evidence type="ECO:0000313" key="15">
    <source>
        <dbReference type="Proteomes" id="UP000606653"/>
    </source>
</evidence>
<evidence type="ECO:0000256" key="7">
    <source>
        <dbReference type="ARBA" id="ARBA00023136"/>
    </source>
</evidence>
<dbReference type="Proteomes" id="UP000606653">
    <property type="component" value="Unassembled WGS sequence"/>
</dbReference>
<comment type="caution">
    <text evidence="14">The sequence shown here is derived from an EMBL/GenBank/DDBJ whole genome shotgun (WGS) entry which is preliminary data.</text>
</comment>
<protein>
    <recommendedName>
        <fullName evidence="11">Glycosyl-4,4'-diaponeurosporenoate acyltransferase</fullName>
    </recommendedName>
</protein>
<evidence type="ECO:0000313" key="14">
    <source>
        <dbReference type="EMBL" id="GGO00192.1"/>
    </source>
</evidence>
<evidence type="ECO:0000256" key="11">
    <source>
        <dbReference type="ARBA" id="ARBA00023667"/>
    </source>
</evidence>
<proteinExistence type="inferred from homology"/>
<dbReference type="EMBL" id="BMLN01000005">
    <property type="protein sequence ID" value="GGO00192.1"/>
    <property type="molecule type" value="Genomic_DNA"/>
</dbReference>
<keyword evidence="15" id="KW-1185">Reference proteome</keyword>
<reference evidence="15" key="1">
    <citation type="journal article" date="2019" name="Int. J. Syst. Evol. Microbiol.">
        <title>The Global Catalogue of Microorganisms (GCM) 10K type strain sequencing project: providing services to taxonomists for standard genome sequencing and annotation.</title>
        <authorList>
            <consortium name="The Broad Institute Genomics Platform"/>
            <consortium name="The Broad Institute Genome Sequencing Center for Infectious Disease"/>
            <person name="Wu L."/>
            <person name="Ma J."/>
        </authorList>
    </citation>
    <scope>NUCLEOTIDE SEQUENCE [LARGE SCALE GENOMIC DNA]</scope>
    <source>
        <strain evidence="15">CGMCC 1.6964</strain>
    </source>
</reference>
<evidence type="ECO:0000256" key="3">
    <source>
        <dbReference type="ARBA" id="ARBA00022679"/>
    </source>
</evidence>
<name>A0ABQ2L504_9BACL</name>